<reference evidence="1 2" key="2">
    <citation type="journal article" date="2012" name="Proc. Natl. Acad. Sci. U.S.A.">
        <title>Gain and loss of multiple functionally related, horizontally transferred genes in the reduced genomes of two microsporidian parasites.</title>
        <authorList>
            <person name="Pombert J.-F."/>
            <person name="Selman M."/>
            <person name="Burki F."/>
            <person name="Bardell F.T."/>
            <person name="Farinelli L."/>
            <person name="Solter L.F."/>
            <person name="Whitman D.W."/>
            <person name="Weiss L.M."/>
            <person name="Corradi N."/>
            <person name="Keeling P.J."/>
        </authorList>
    </citation>
    <scope>NUCLEOTIDE SEQUENCE [LARGE SCALE GENOMIC DNA]</scope>
    <source>
        <strain evidence="1 2">ATCC 50506</strain>
    </source>
</reference>
<accession>E0S9C1</accession>
<gene>
    <name evidence="1" type="ORF">Eint_090560</name>
</gene>
<sequence length="333" mass="38922">MDFEIWPCDAYTGGVFKSCIKWRKCKETSKRPDFLAARIAGIVRMDRKEIRFLESEPVELSMKEDSETVYRCIIPRDALPSMKLRSLEVVYTIIVEVYYGVTREVRTKMFSVHPFGFKPLKKMENIIVHSDMIRVGNTDDTAFGEIVDFLRNKAGQDYGTTEEMVGRKMHFLEDFPRFMREVVERYKLESKGDIYFYVSMEGSEVEEDRYKVTVQDDEEEVATVEYGKLLVKEDTMMIWYKRNSKKTRIILEVTEFISGEVSNGEERLLKEFNSDMCLYKAVPLRVEHDCFTFDCKLFSVKFSYRIELDNLVFVLPISKASPRASLSIGGECR</sequence>
<dbReference type="Proteomes" id="UP000002313">
    <property type="component" value="Chromosome IX"/>
</dbReference>
<evidence type="ECO:0000313" key="1">
    <source>
        <dbReference type="EMBL" id="ADM12185.1"/>
    </source>
</evidence>
<evidence type="ECO:0000313" key="2">
    <source>
        <dbReference type="Proteomes" id="UP000002313"/>
    </source>
</evidence>
<protein>
    <submittedName>
        <fullName evidence="1">Uncharacterized protein</fullName>
    </submittedName>
</protein>
<dbReference type="HOGENOM" id="CLU_842250_0_0_1"/>
<dbReference type="RefSeq" id="XP_003073545.1">
    <property type="nucleotide sequence ID" value="XM_003073499.1"/>
</dbReference>
<dbReference type="EMBL" id="CP001950">
    <property type="protein sequence ID" value="ADM12185.1"/>
    <property type="molecule type" value="Genomic_DNA"/>
</dbReference>
<name>E0S9C1_ENCIT</name>
<dbReference type="GeneID" id="9698376"/>
<dbReference type="OrthoDB" id="2190998at2759"/>
<dbReference type="KEGG" id="ein:Eint_090560"/>
<proteinExistence type="predicted"/>
<dbReference type="AlphaFoldDB" id="E0S9C1"/>
<reference evidence="1 2" key="1">
    <citation type="journal article" date="2010" name="Nat. Commun.">
        <title>The complete sequence of the smallest known nuclear genome from the microsporidian Encephalitozoon intestinalis.</title>
        <authorList>
            <person name="Corradi N."/>
            <person name="Pombert J.-F."/>
            <person name="Farinelli L."/>
            <person name="Didier E.S."/>
            <person name="Keeling P.J."/>
        </authorList>
    </citation>
    <scope>NUCLEOTIDE SEQUENCE [LARGE SCALE GENOMIC DNA]</scope>
    <source>
        <strain evidence="1 2">ATCC 50506</strain>
    </source>
</reference>
<dbReference type="VEuPathDB" id="MicrosporidiaDB:Eint_090560"/>
<organism evidence="1 2">
    <name type="scientific">Encephalitozoon intestinalis (strain ATCC 50506)</name>
    <name type="common">Microsporidian parasite</name>
    <name type="synonym">Septata intestinalis</name>
    <dbReference type="NCBI Taxonomy" id="876142"/>
    <lineage>
        <taxon>Eukaryota</taxon>
        <taxon>Fungi</taxon>
        <taxon>Fungi incertae sedis</taxon>
        <taxon>Microsporidia</taxon>
        <taxon>Unikaryonidae</taxon>
        <taxon>Encephalitozoon</taxon>
    </lineage>
</organism>
<keyword evidence="2" id="KW-1185">Reference proteome</keyword>